<evidence type="ECO:0000256" key="5">
    <source>
        <dbReference type="PROSITE-ProRule" id="PRU00708"/>
    </source>
</evidence>
<name>A0AAD7V5N0_9FUNG</name>
<comment type="caution">
    <text evidence="8">The sequence shown here is derived from an EMBL/GenBank/DDBJ whole genome shotgun (WGS) entry which is preliminary data.</text>
</comment>
<dbReference type="RefSeq" id="XP_058343864.1">
    <property type="nucleotide sequence ID" value="XM_058485378.1"/>
</dbReference>
<feature type="region of interest" description="Disordered" evidence="6">
    <location>
        <begin position="50"/>
        <end position="81"/>
    </location>
</feature>
<dbReference type="SUPFAM" id="SSF48452">
    <property type="entry name" value="TPR-like"/>
    <property type="match status" value="1"/>
</dbReference>
<evidence type="ECO:0000256" key="1">
    <source>
        <dbReference type="ARBA" id="ARBA00006192"/>
    </source>
</evidence>
<dbReference type="NCBIfam" id="TIGR00756">
    <property type="entry name" value="PPR"/>
    <property type="match status" value="2"/>
</dbReference>
<feature type="compositionally biased region" description="Low complexity" evidence="6">
    <location>
        <begin position="71"/>
        <end position="81"/>
    </location>
</feature>
<dbReference type="Pfam" id="PF13812">
    <property type="entry name" value="PPR_3"/>
    <property type="match status" value="1"/>
</dbReference>
<comment type="subunit">
    <text evidence="4">Binds to mitochondrial small subunit 15S rRNA.</text>
</comment>
<organism evidence="8 9">
    <name type="scientific">Lichtheimia ornata</name>
    <dbReference type="NCBI Taxonomy" id="688661"/>
    <lineage>
        <taxon>Eukaryota</taxon>
        <taxon>Fungi</taxon>
        <taxon>Fungi incertae sedis</taxon>
        <taxon>Mucoromycota</taxon>
        <taxon>Mucoromycotina</taxon>
        <taxon>Mucoromycetes</taxon>
        <taxon>Mucorales</taxon>
        <taxon>Lichtheimiaceae</taxon>
        <taxon>Lichtheimia</taxon>
    </lineage>
</organism>
<feature type="repeat" description="PPR" evidence="5">
    <location>
        <begin position="398"/>
        <end position="432"/>
    </location>
</feature>
<dbReference type="InterPro" id="IPR033443">
    <property type="entry name" value="PROP1-like_PPR_dom"/>
</dbReference>
<sequence>MRRSAWHLKEASVALIQSRVVRRPCSALSPCWDSQLRALLKAFDTPWTQHARQRQIPQSHHHHHYRHRHSPSSSSSSSCCIPSSRRHFSAAALSTEHNSTTSITRQQDLPIASESISVLNFSDYVTLVDLERAISLRKAESAWSLFKTLSQHKYIPLPLCSSLYSVLAYAKALAGGDQVSGYRQRQIERLVEYVEETFEIPRTQFMTDAQVIPVPPHKLLQRAIKRRNFRVAWSMYLDLEDFNSVPRNMVFRLMSLIQQQRQLGSAEKQARLEEIAYRHAGVVENGRTLTEEELLQIGKVYYHLETRDYRTAKGLMMMQSRDISPGALAELVWRALEFNAIESARQLVQSRCNQDTTANDPLFETAHTNLMDAMRKRGQYHEALEVFESMLKAGIRPGLDGFNAVIHIYAVQGMSDKAEDMVRAMRELDVSPDEATFSHLLLAHRESGDNRSLMDQYYMMQEQGFQPNAYHYSILLEAFAKRHDARSVLRWVKSMLKREIPITEVHVTSILKAFRSRHKRHFNNLVINIADHAAAAGIKANSTLYTILLMVQADLSGLDGALQVHRDMLERCVEPTVITYTVLLHLCGIYHAPEMAVRIFNLMKQSDRHLPDTVTYIAMMDVWLRAHQEDKARDLLQEFLRERKKDTQGRLWIDNKLREYITAFHT</sequence>
<dbReference type="InterPro" id="IPR002885">
    <property type="entry name" value="PPR_rpt"/>
</dbReference>
<feature type="repeat" description="PPR" evidence="5">
    <location>
        <begin position="363"/>
        <end position="397"/>
    </location>
</feature>
<comment type="similarity">
    <text evidence="1">Belongs to the CCM1 family.</text>
</comment>
<dbReference type="InterPro" id="IPR011990">
    <property type="entry name" value="TPR-like_helical_dom_sf"/>
</dbReference>
<reference evidence="8 9" key="1">
    <citation type="submission" date="2023-03" db="EMBL/GenBank/DDBJ databases">
        <title>Genome sequence of Lichtheimia ornata CBS 291.66.</title>
        <authorList>
            <person name="Mohabir J.T."/>
            <person name="Shea T.P."/>
            <person name="Kurbessoian T."/>
            <person name="Berby B."/>
            <person name="Fontaine J."/>
            <person name="Livny J."/>
            <person name="Gnirke A."/>
            <person name="Stajich J.E."/>
            <person name="Cuomo C.A."/>
        </authorList>
    </citation>
    <scope>NUCLEOTIDE SEQUENCE [LARGE SCALE GENOMIC DNA]</scope>
    <source>
        <strain evidence="8">CBS 291.66</strain>
    </source>
</reference>
<accession>A0AAD7V5N0</accession>
<feature type="domain" description="PROP1-like PPR" evidence="7">
    <location>
        <begin position="380"/>
        <end position="504"/>
    </location>
</feature>
<feature type="compositionally biased region" description="Basic residues" evidence="6">
    <location>
        <begin position="59"/>
        <end position="70"/>
    </location>
</feature>
<dbReference type="AlphaFoldDB" id="A0AAD7V5N0"/>
<evidence type="ECO:0000313" key="9">
    <source>
        <dbReference type="Proteomes" id="UP001234581"/>
    </source>
</evidence>
<evidence type="ECO:0000256" key="2">
    <source>
        <dbReference type="ARBA" id="ARBA00022737"/>
    </source>
</evidence>
<evidence type="ECO:0000259" key="7">
    <source>
        <dbReference type="Pfam" id="PF17177"/>
    </source>
</evidence>
<dbReference type="Proteomes" id="UP001234581">
    <property type="component" value="Unassembled WGS sequence"/>
</dbReference>
<protein>
    <recommendedName>
        <fullName evidence="7">PROP1-like PPR domain-containing protein</fullName>
    </recommendedName>
</protein>
<dbReference type="GeneID" id="83212746"/>
<evidence type="ECO:0000256" key="4">
    <source>
        <dbReference type="ARBA" id="ARBA00044511"/>
    </source>
</evidence>
<keyword evidence="2" id="KW-0677">Repeat</keyword>
<dbReference type="PANTHER" id="PTHR47447">
    <property type="entry name" value="OS03G0856100 PROTEIN"/>
    <property type="match status" value="1"/>
</dbReference>
<proteinExistence type="inferred from homology"/>
<evidence type="ECO:0000313" key="8">
    <source>
        <dbReference type="EMBL" id="KAJ8658951.1"/>
    </source>
</evidence>
<gene>
    <name evidence="8" type="ORF">O0I10_005333</name>
</gene>
<keyword evidence="9" id="KW-1185">Reference proteome</keyword>
<dbReference type="PROSITE" id="PS51375">
    <property type="entry name" value="PPR"/>
    <property type="match status" value="2"/>
</dbReference>
<evidence type="ECO:0000256" key="6">
    <source>
        <dbReference type="SAM" id="MobiDB-lite"/>
    </source>
</evidence>
<dbReference type="Gene3D" id="1.25.40.10">
    <property type="entry name" value="Tetratricopeptide repeat domain"/>
    <property type="match status" value="2"/>
</dbReference>
<comment type="function">
    <text evidence="3">Regulates mitochondrial small subunit maturation by controlling 15S rRNA 5'-end processing. Localizes to the 5' precursor of the 15S rRNA in a position that is subsequently occupied by mS47 in the mature yeast mtSSU. Uses structure and sequence-specific RNA recognition, binding to a single-stranded region of the precursor and specifically recognizing bases -6 to -1. The exchange of Ccm1 for mS47 is coupled to the irreversible removal of precursor rRNA that is accompanied by conformational changes of the mitoribosomal proteins uS5m and mS26. These conformational changes signal completion of 5'-end rRNA processing through protection of the mature 5'-end of the 15S rRNA and stabilization of mS47. The removal of the 5' precursor together with the dissociation of Ccm1 may be catalyzed by the 5'-3' exoribonuclease Pet127. Involved in the specific removal of group I introns in mitochondrial encoded transcripts.</text>
</comment>
<dbReference type="Pfam" id="PF17177">
    <property type="entry name" value="PPR_long"/>
    <property type="match status" value="1"/>
</dbReference>
<dbReference type="EMBL" id="JARTCD010000021">
    <property type="protein sequence ID" value="KAJ8658951.1"/>
    <property type="molecule type" value="Genomic_DNA"/>
</dbReference>
<dbReference type="PANTHER" id="PTHR47447:SF17">
    <property type="entry name" value="OS12G0638900 PROTEIN"/>
    <property type="match status" value="1"/>
</dbReference>
<evidence type="ECO:0000256" key="3">
    <source>
        <dbReference type="ARBA" id="ARBA00044493"/>
    </source>
</evidence>